<dbReference type="InterPro" id="IPR011006">
    <property type="entry name" value="CheY-like_superfamily"/>
</dbReference>
<reference evidence="5" key="1">
    <citation type="journal article" date="2019" name="Int. J. Syst. Evol. Microbiol.">
        <title>The Global Catalogue of Microorganisms (GCM) 10K type strain sequencing project: providing services to taxonomists for standard genome sequencing and annotation.</title>
        <authorList>
            <consortium name="The Broad Institute Genomics Platform"/>
            <consortium name="The Broad Institute Genome Sequencing Center for Infectious Disease"/>
            <person name="Wu L."/>
            <person name="Ma J."/>
        </authorList>
    </citation>
    <scope>NUCLEOTIDE SEQUENCE [LARGE SCALE GENOMIC DNA]</scope>
    <source>
        <strain evidence="5">JCM 17805</strain>
    </source>
</reference>
<evidence type="ECO:0000313" key="5">
    <source>
        <dbReference type="Proteomes" id="UP001500604"/>
    </source>
</evidence>
<dbReference type="SMART" id="SM00052">
    <property type="entry name" value="EAL"/>
    <property type="match status" value="1"/>
</dbReference>
<dbReference type="EMBL" id="BAABFL010000461">
    <property type="protein sequence ID" value="GAA4651735.1"/>
    <property type="molecule type" value="Genomic_DNA"/>
</dbReference>
<dbReference type="CDD" id="cd01948">
    <property type="entry name" value="EAL"/>
    <property type="match status" value="1"/>
</dbReference>
<dbReference type="Gene3D" id="3.20.20.450">
    <property type="entry name" value="EAL domain"/>
    <property type="match status" value="1"/>
</dbReference>
<dbReference type="PANTHER" id="PTHR33121:SF70">
    <property type="entry name" value="SIGNALING PROTEIN YKOW"/>
    <property type="match status" value="1"/>
</dbReference>
<comment type="caution">
    <text evidence="4">The sequence shown here is derived from an EMBL/GenBank/DDBJ whole genome shotgun (WGS) entry which is preliminary data.</text>
</comment>
<dbReference type="Gene3D" id="3.40.50.2300">
    <property type="match status" value="1"/>
</dbReference>
<dbReference type="Pfam" id="PF00072">
    <property type="entry name" value="Response_reg"/>
    <property type="match status" value="1"/>
</dbReference>
<dbReference type="Proteomes" id="UP001500604">
    <property type="component" value="Unassembled WGS sequence"/>
</dbReference>
<dbReference type="PROSITE" id="PS50883">
    <property type="entry name" value="EAL"/>
    <property type="match status" value="1"/>
</dbReference>
<evidence type="ECO:0000256" key="1">
    <source>
        <dbReference type="PROSITE-ProRule" id="PRU00169"/>
    </source>
</evidence>
<dbReference type="SUPFAM" id="SSF52172">
    <property type="entry name" value="CheY-like"/>
    <property type="match status" value="1"/>
</dbReference>
<name>A0ABP8V6T7_9GAMM</name>
<feature type="domain" description="EAL" evidence="3">
    <location>
        <begin position="144"/>
        <end position="397"/>
    </location>
</feature>
<proteinExistence type="predicted"/>
<dbReference type="InterPro" id="IPR035919">
    <property type="entry name" value="EAL_sf"/>
</dbReference>
<dbReference type="SUPFAM" id="SSF141868">
    <property type="entry name" value="EAL domain-like"/>
    <property type="match status" value="1"/>
</dbReference>
<dbReference type="InterPro" id="IPR001789">
    <property type="entry name" value="Sig_transdc_resp-reg_receiver"/>
</dbReference>
<dbReference type="PANTHER" id="PTHR33121">
    <property type="entry name" value="CYCLIC DI-GMP PHOSPHODIESTERASE PDEF"/>
    <property type="match status" value="1"/>
</dbReference>
<evidence type="ECO:0000259" key="2">
    <source>
        <dbReference type="PROSITE" id="PS50110"/>
    </source>
</evidence>
<organism evidence="4 5">
    <name type="scientific">Kistimonas scapharcae</name>
    <dbReference type="NCBI Taxonomy" id="1036133"/>
    <lineage>
        <taxon>Bacteria</taxon>
        <taxon>Pseudomonadati</taxon>
        <taxon>Pseudomonadota</taxon>
        <taxon>Gammaproteobacteria</taxon>
        <taxon>Oceanospirillales</taxon>
        <taxon>Endozoicomonadaceae</taxon>
        <taxon>Kistimonas</taxon>
    </lineage>
</organism>
<keyword evidence="5" id="KW-1185">Reference proteome</keyword>
<dbReference type="InterPro" id="IPR050706">
    <property type="entry name" value="Cyclic-di-GMP_PDE-like"/>
</dbReference>
<evidence type="ECO:0000259" key="3">
    <source>
        <dbReference type="PROSITE" id="PS50883"/>
    </source>
</evidence>
<accession>A0ABP8V6T7</accession>
<dbReference type="PROSITE" id="PS50110">
    <property type="entry name" value="RESPONSE_REGULATORY"/>
    <property type="match status" value="1"/>
</dbReference>
<feature type="domain" description="Response regulatory" evidence="2">
    <location>
        <begin position="9"/>
        <end position="131"/>
    </location>
</feature>
<dbReference type="Pfam" id="PF00563">
    <property type="entry name" value="EAL"/>
    <property type="match status" value="1"/>
</dbReference>
<dbReference type="InterPro" id="IPR001633">
    <property type="entry name" value="EAL_dom"/>
</dbReference>
<protein>
    <submittedName>
        <fullName evidence="4">EAL domain-containing response regulator</fullName>
    </submittedName>
</protein>
<comment type="caution">
    <text evidence="1">Lacks conserved residue(s) required for the propagation of feature annotation.</text>
</comment>
<evidence type="ECO:0000313" key="4">
    <source>
        <dbReference type="EMBL" id="GAA4651735.1"/>
    </source>
</evidence>
<dbReference type="RefSeq" id="WP_345198170.1">
    <property type="nucleotide sequence ID" value="NZ_BAABFL010000461.1"/>
</dbReference>
<sequence length="408" mass="46566">MNNNPSELIVMVVEKHDFQRAMAVKVLEDIGCQQVLSANSGQDCLEKIVNYPEPVNIVFSQLDMTPMDGIELLRHLGEQQLSEAFAIVDFIDFAVLRTLEDMAEQLGLNVLGNIEQTFSRDCAEMIVDRYFDSHRKKHPDTYSNTLTRHDIIEGLTTNQFMTWYQPKVWIETGEWFAAEALSRWVHPDHGMIYPDQYIPVLEEMGVIDKLTWHQIHVIAEDLHRWLNLGKKIAVSINISPSMLDDRSLAGKLAEVTDHYGIDHDQLILEITESMLMENLAHSLETIARMKLKGFTLSMDDFGTGYSNLHQLERMPCSELKLDKSLVTGAYENPTRKVILESNIQMAQKLGMKTVGEGVETAEDWFLLEELGCSIGQGYLIGKSMPASDLFTWATDWSIRYKQMMDQKS</sequence>
<gene>
    <name evidence="4" type="ORF">GCM10023116_40190</name>
</gene>